<proteinExistence type="predicted"/>
<evidence type="ECO:0000259" key="3">
    <source>
        <dbReference type="PROSITE" id="PS50888"/>
    </source>
</evidence>
<dbReference type="PROSITE" id="PS50888">
    <property type="entry name" value="BHLH"/>
    <property type="match status" value="1"/>
</dbReference>
<dbReference type="Pfam" id="PF00010">
    <property type="entry name" value="HLH"/>
    <property type="match status" value="1"/>
</dbReference>
<evidence type="ECO:0000256" key="2">
    <source>
        <dbReference type="SAM" id="MobiDB-lite"/>
    </source>
</evidence>
<feature type="region of interest" description="Disordered" evidence="2">
    <location>
        <begin position="1"/>
        <end position="25"/>
    </location>
</feature>
<dbReference type="SMART" id="SM00353">
    <property type="entry name" value="HLH"/>
    <property type="match status" value="1"/>
</dbReference>
<dbReference type="InterPro" id="IPR036638">
    <property type="entry name" value="HLH_DNA-bd_sf"/>
</dbReference>
<feature type="region of interest" description="Disordered" evidence="2">
    <location>
        <begin position="88"/>
        <end position="118"/>
    </location>
</feature>
<dbReference type="SUPFAM" id="SSF47459">
    <property type="entry name" value="HLH, helix-loop-helix DNA-binding domain"/>
    <property type="match status" value="1"/>
</dbReference>
<feature type="region of interest" description="Disordered" evidence="2">
    <location>
        <begin position="46"/>
        <end position="73"/>
    </location>
</feature>
<feature type="coiled-coil region" evidence="1">
    <location>
        <begin position="155"/>
        <end position="189"/>
    </location>
</feature>
<dbReference type="InterPro" id="IPR011598">
    <property type="entry name" value="bHLH_dom"/>
</dbReference>
<dbReference type="GO" id="GO:0003700">
    <property type="term" value="F:DNA-binding transcription factor activity"/>
    <property type="evidence" value="ECO:0007669"/>
    <property type="project" value="InterPro"/>
</dbReference>
<dbReference type="AlphaFoldDB" id="A0A1D1ZZW9"/>
<feature type="compositionally biased region" description="Acidic residues" evidence="2">
    <location>
        <begin position="88"/>
        <end position="98"/>
    </location>
</feature>
<dbReference type="GO" id="GO:0006879">
    <property type="term" value="P:intracellular iron ion homeostasis"/>
    <property type="evidence" value="ECO:0007669"/>
    <property type="project" value="InterPro"/>
</dbReference>
<protein>
    <recommendedName>
        <fullName evidence="3">BHLH domain-containing protein</fullName>
    </recommendedName>
</protein>
<evidence type="ECO:0000313" key="4">
    <source>
        <dbReference type="EMBL" id="JAT72467.1"/>
    </source>
</evidence>
<dbReference type="InterPro" id="IPR044818">
    <property type="entry name" value="ILR3-like"/>
</dbReference>
<dbReference type="Gene3D" id="4.10.280.10">
    <property type="entry name" value="Helix-loop-helix DNA-binding domain"/>
    <property type="match status" value="1"/>
</dbReference>
<feature type="domain" description="BHLH" evidence="3">
    <location>
        <begin position="113"/>
        <end position="165"/>
    </location>
</feature>
<dbReference type="PANTHER" id="PTHR46133:SF15">
    <property type="entry name" value="BHLH TRANSCRIPTION FACTOR"/>
    <property type="match status" value="1"/>
</dbReference>
<gene>
    <name evidence="4" type="ORF">g.3642</name>
</gene>
<sequence>MEFNWGAEKQGNEASTSLGDNGRENLMLELDDKTLQCLVGSGAAGLLGSHDGPAFPSTSAGPSGSGREKRKHDDSAAYNWMAMGGFGEEEEEEADDSDDSQRRIGRKGRPMSTAAVAKATREKARRERLNECFEELARLCDPTGRGVKTDRVSVIADAIRVLTQLRVENNQLRQLNKFLEERVSNLERARAQNVYQQSLLQQRADSLLQQHAGAGMHTGVLAAGPGRIVPLDLNGGGGAE</sequence>
<dbReference type="GO" id="GO:0046983">
    <property type="term" value="F:protein dimerization activity"/>
    <property type="evidence" value="ECO:0007669"/>
    <property type="project" value="InterPro"/>
</dbReference>
<dbReference type="CDD" id="cd11446">
    <property type="entry name" value="bHLH_AtILR3_like"/>
    <property type="match status" value="1"/>
</dbReference>
<organism evidence="4">
    <name type="scientific">Auxenochlorella protothecoides</name>
    <name type="common">Green microalga</name>
    <name type="synonym">Chlorella protothecoides</name>
    <dbReference type="NCBI Taxonomy" id="3075"/>
    <lineage>
        <taxon>Eukaryota</taxon>
        <taxon>Viridiplantae</taxon>
        <taxon>Chlorophyta</taxon>
        <taxon>core chlorophytes</taxon>
        <taxon>Trebouxiophyceae</taxon>
        <taxon>Chlorellales</taxon>
        <taxon>Chlorellaceae</taxon>
        <taxon>Auxenochlorella</taxon>
    </lineage>
</organism>
<name>A0A1D1ZZW9_AUXPR</name>
<evidence type="ECO:0000256" key="1">
    <source>
        <dbReference type="SAM" id="Coils"/>
    </source>
</evidence>
<dbReference type="EMBL" id="GDKF01006155">
    <property type="protein sequence ID" value="JAT72467.1"/>
    <property type="molecule type" value="Transcribed_RNA"/>
</dbReference>
<reference evidence="4" key="1">
    <citation type="submission" date="2015-08" db="EMBL/GenBank/DDBJ databases">
        <authorList>
            <person name="Babu N.S."/>
            <person name="Beckwith C.J."/>
            <person name="Beseler K.G."/>
            <person name="Brison A."/>
            <person name="Carone J.V."/>
            <person name="Caskin T.P."/>
            <person name="Diamond M."/>
            <person name="Durham M.E."/>
            <person name="Foxe J.M."/>
            <person name="Go M."/>
            <person name="Henderson B.A."/>
            <person name="Jones I.B."/>
            <person name="McGettigan J.A."/>
            <person name="Micheletti S.J."/>
            <person name="Nasrallah M.E."/>
            <person name="Ortiz D."/>
            <person name="Piller C.R."/>
            <person name="Privatt S.R."/>
            <person name="Schneider S.L."/>
            <person name="Sharp S."/>
            <person name="Smith T.C."/>
            <person name="Stanton J.D."/>
            <person name="Ullery H.E."/>
            <person name="Wilson R.J."/>
            <person name="Serrano M.G."/>
            <person name="Buck G."/>
            <person name="Lee V."/>
            <person name="Wang Y."/>
            <person name="Carvalho R."/>
            <person name="Voegtly L."/>
            <person name="Shi R."/>
            <person name="Duckworth R."/>
            <person name="Johnson A."/>
            <person name="Loviza R."/>
            <person name="Walstead R."/>
            <person name="Shah Z."/>
            <person name="Kiflezghi M."/>
            <person name="Wade K."/>
            <person name="Ball S.L."/>
            <person name="Bradley K.W."/>
            <person name="Asai D.J."/>
            <person name="Bowman C.A."/>
            <person name="Russell D.A."/>
            <person name="Pope W.H."/>
            <person name="Jacobs-Sera D."/>
            <person name="Hendrix R.W."/>
            <person name="Hatfull G.F."/>
        </authorList>
    </citation>
    <scope>NUCLEOTIDE SEQUENCE</scope>
</reference>
<accession>A0A1D1ZZW9</accession>
<feature type="non-terminal residue" evidence="4">
    <location>
        <position position="240"/>
    </location>
</feature>
<dbReference type="PANTHER" id="PTHR46133">
    <property type="entry name" value="BHLH TRANSCRIPTION FACTOR"/>
    <property type="match status" value="1"/>
</dbReference>
<keyword evidence="1" id="KW-0175">Coiled coil</keyword>